<dbReference type="SUPFAM" id="SSF52047">
    <property type="entry name" value="RNI-like"/>
    <property type="match status" value="1"/>
</dbReference>
<accession>A0A2N9I1N8</accession>
<keyword evidence="1" id="KW-0611">Plant defense</keyword>
<protein>
    <recommendedName>
        <fullName evidence="3">Disease resistance protein At4g27190-like leucine-rich repeats domain-containing protein</fullName>
    </recommendedName>
</protein>
<dbReference type="Pfam" id="PF23247">
    <property type="entry name" value="LRR_RPS2"/>
    <property type="match status" value="1"/>
</dbReference>
<dbReference type="Gene3D" id="3.80.10.10">
    <property type="entry name" value="Ribonuclease Inhibitor"/>
    <property type="match status" value="1"/>
</dbReference>
<dbReference type="EMBL" id="OIVN01004540">
    <property type="protein sequence ID" value="SPD17954.1"/>
    <property type="molecule type" value="Genomic_DNA"/>
</dbReference>
<proteinExistence type="predicted"/>
<sequence length="495" mass="55768">MEEIFSKEGQDEKASDMIKFPQLKHVELSDVPRLIGFCTFVDPIELVQPSHAKGTQPILNQESPRKQKKIKGLDSRPQEPGVGSSSVRSSPGFLGRCLECVPHRRNYGLVDLTDHMCPTKKSHGSSSVNKEGTLTKLKDQRASVIDKPLEIWSFFPSNMIECLKNLEVIELEKCHSIEAIFQLEELNVEENHVASVLNQLRDLKLNVLPKMMHIWKKGPERIMGFGNLRLLEVEGCNSLTYLFSPSIAKLLVMLEEIKVINCQKIEQILARAREEEGEEKDIVLFNKVNSFVLMDLPNLKCFCNEANAFEWPSLKKVGVIRCPNLRTFVPANLKTPELEGVYEAYRLDHNSYKFELKERAQWKGDLNATIEHIFKGKHKTGGGLGLLIRWVWVFVVVGAWWWLGFVDSVGLGLCGGGFGSLPRPGVVDSVGLGLCRGLGWLNRWLGVVVGSPEVELGLKVVEPCRLVAEKILVAEINLTVGYFWLVAEINLFVWL</sequence>
<reference evidence="4" key="1">
    <citation type="submission" date="2018-02" db="EMBL/GenBank/DDBJ databases">
        <authorList>
            <person name="Cohen D.B."/>
            <person name="Kent A.D."/>
        </authorList>
    </citation>
    <scope>NUCLEOTIDE SEQUENCE</scope>
</reference>
<name>A0A2N9I1N8_FAGSY</name>
<organism evidence="4">
    <name type="scientific">Fagus sylvatica</name>
    <name type="common">Beechnut</name>
    <dbReference type="NCBI Taxonomy" id="28930"/>
    <lineage>
        <taxon>Eukaryota</taxon>
        <taxon>Viridiplantae</taxon>
        <taxon>Streptophyta</taxon>
        <taxon>Embryophyta</taxon>
        <taxon>Tracheophyta</taxon>
        <taxon>Spermatophyta</taxon>
        <taxon>Magnoliopsida</taxon>
        <taxon>eudicotyledons</taxon>
        <taxon>Gunneridae</taxon>
        <taxon>Pentapetalae</taxon>
        <taxon>rosids</taxon>
        <taxon>fabids</taxon>
        <taxon>Fagales</taxon>
        <taxon>Fagaceae</taxon>
        <taxon>Fagus</taxon>
    </lineage>
</organism>
<feature type="domain" description="Disease resistance protein At4g27190-like leucine-rich repeats" evidence="3">
    <location>
        <begin position="152"/>
        <end position="263"/>
    </location>
</feature>
<dbReference type="InterPro" id="IPR032675">
    <property type="entry name" value="LRR_dom_sf"/>
</dbReference>
<evidence type="ECO:0000256" key="1">
    <source>
        <dbReference type="ARBA" id="ARBA00022821"/>
    </source>
</evidence>
<dbReference type="InterPro" id="IPR057135">
    <property type="entry name" value="At4g27190-like_LRR"/>
</dbReference>
<dbReference type="InterPro" id="IPR050905">
    <property type="entry name" value="Plant_NBS-LRR"/>
</dbReference>
<evidence type="ECO:0000313" key="4">
    <source>
        <dbReference type="EMBL" id="SPD17954.1"/>
    </source>
</evidence>
<gene>
    <name evidence="4" type="ORF">FSB_LOCUS45836</name>
</gene>
<dbReference type="AlphaFoldDB" id="A0A2N9I1N8"/>
<feature type="compositionally biased region" description="Low complexity" evidence="2">
    <location>
        <begin position="80"/>
        <end position="90"/>
    </location>
</feature>
<dbReference type="PANTHER" id="PTHR33463:SF203">
    <property type="entry name" value="AAA+ ATPASE DOMAIN-CONTAINING PROTEIN"/>
    <property type="match status" value="1"/>
</dbReference>
<feature type="region of interest" description="Disordered" evidence="2">
    <location>
        <begin position="52"/>
        <end position="90"/>
    </location>
</feature>
<dbReference type="PANTHER" id="PTHR33463">
    <property type="entry name" value="NB-ARC DOMAIN-CONTAINING PROTEIN-RELATED"/>
    <property type="match status" value="1"/>
</dbReference>
<evidence type="ECO:0000256" key="2">
    <source>
        <dbReference type="SAM" id="MobiDB-lite"/>
    </source>
</evidence>
<evidence type="ECO:0000259" key="3">
    <source>
        <dbReference type="Pfam" id="PF23247"/>
    </source>
</evidence>